<dbReference type="Gene3D" id="3.80.10.10">
    <property type="entry name" value="Ribonuclease Inhibitor"/>
    <property type="match status" value="1"/>
</dbReference>
<dbReference type="SUPFAM" id="SSF52047">
    <property type="entry name" value="RNI-like"/>
    <property type="match status" value="1"/>
</dbReference>
<name>A0A9P6UCW1_9FUNG</name>
<dbReference type="OrthoDB" id="2400893at2759"/>
<sequence>MLFSATSTQPAQREMKQGQERPLSPIELPELLQIIDSELSHRDRITCMLVCRSWQRRFEELTWRHLIYNRTGVSDLESKGYLVNTLKAYFPLDNFHLSTIASSCPNIVTLDIEISPMASPEVVDLFMASMRTVQDLRLILKDKSAPGFLCSLTRMDSLCKLHLAGGGYSQLSKDPQWFITLLQALPTLQYMSMDTGLQEPSPPTSANIRFKPIRGSEYNVAAQPSSWKQWLQSLTGQSKESSEILRYRQELERAQRKEPWRKFVPLRLPPLEDEVSKVAAPPVPPPACYSLLDQSPIGHQPIGHLTSLVLSKTTTPLIPVIANVLFPLLPRLREVAMSFPANFCHTPLGLACLAEHCRALRSIRFESIFPVLGRAVNTYANPPTLSGIPSESALSADMLAFFRNMPPRIRSLSLLECALFDSCLRDIPTESLRELVTLELKNTGTCQVTVDEFLARCPCLRTLKLASLYRPSPFGTKMPTWDDCTTLAVLSRGDQFLGNELRPTWECTWTMRQVHVEEWRIVEVAAFNTLFDRIEAMPCLTWLSLSLCQARQLISDSMHRKLYLDDSDDSGYLKEEEEEGPRAAAVASAPEPPTPMRWNFINLLDLRLVMTSSYGRMTDENCTRPLCVMELKCLFLSMPKLRRLWYSSSGYPLDKTTDQWFKEKHKDMSIQHCSSKF</sequence>
<dbReference type="SUPFAM" id="SSF81383">
    <property type="entry name" value="F-box domain"/>
    <property type="match status" value="1"/>
</dbReference>
<organism evidence="2 3">
    <name type="scientific">Actinomortierella ambigua</name>
    <dbReference type="NCBI Taxonomy" id="1343610"/>
    <lineage>
        <taxon>Eukaryota</taxon>
        <taxon>Fungi</taxon>
        <taxon>Fungi incertae sedis</taxon>
        <taxon>Mucoromycota</taxon>
        <taxon>Mortierellomycotina</taxon>
        <taxon>Mortierellomycetes</taxon>
        <taxon>Mortierellales</taxon>
        <taxon>Mortierellaceae</taxon>
        <taxon>Actinomortierella</taxon>
    </lineage>
</organism>
<comment type="caution">
    <text evidence="2">The sequence shown here is derived from an EMBL/GenBank/DDBJ whole genome shotgun (WGS) entry which is preliminary data.</text>
</comment>
<dbReference type="GO" id="GO:0019005">
    <property type="term" value="C:SCF ubiquitin ligase complex"/>
    <property type="evidence" value="ECO:0007669"/>
    <property type="project" value="TreeGrafter"/>
</dbReference>
<accession>A0A9P6UCW1</accession>
<feature type="region of interest" description="Disordered" evidence="1">
    <location>
        <begin position="1"/>
        <end position="21"/>
    </location>
</feature>
<dbReference type="EMBL" id="JAAAJB010000019">
    <property type="protein sequence ID" value="KAG0269709.1"/>
    <property type="molecule type" value="Genomic_DNA"/>
</dbReference>
<proteinExistence type="predicted"/>
<evidence type="ECO:0000256" key="1">
    <source>
        <dbReference type="SAM" id="MobiDB-lite"/>
    </source>
</evidence>
<keyword evidence="3" id="KW-1185">Reference proteome</keyword>
<dbReference type="PANTHER" id="PTHR13318:SF95">
    <property type="entry name" value="F-BOX PROTEIN YLR352W"/>
    <property type="match status" value="1"/>
</dbReference>
<protein>
    <recommendedName>
        <fullName evidence="4">F-box domain-containing protein</fullName>
    </recommendedName>
</protein>
<feature type="compositionally biased region" description="Polar residues" evidence="1">
    <location>
        <begin position="1"/>
        <end position="11"/>
    </location>
</feature>
<evidence type="ECO:0000313" key="3">
    <source>
        <dbReference type="Proteomes" id="UP000807716"/>
    </source>
</evidence>
<dbReference type="Proteomes" id="UP000807716">
    <property type="component" value="Unassembled WGS sequence"/>
</dbReference>
<evidence type="ECO:0008006" key="4">
    <source>
        <dbReference type="Google" id="ProtNLM"/>
    </source>
</evidence>
<dbReference type="AlphaFoldDB" id="A0A9P6UCW1"/>
<reference evidence="2" key="1">
    <citation type="journal article" date="2020" name="Fungal Divers.">
        <title>Resolving the Mortierellaceae phylogeny through synthesis of multi-gene phylogenetics and phylogenomics.</title>
        <authorList>
            <person name="Vandepol N."/>
            <person name="Liber J."/>
            <person name="Desiro A."/>
            <person name="Na H."/>
            <person name="Kennedy M."/>
            <person name="Barry K."/>
            <person name="Grigoriev I.V."/>
            <person name="Miller A.N."/>
            <person name="O'Donnell K."/>
            <person name="Stajich J.E."/>
            <person name="Bonito G."/>
        </authorList>
    </citation>
    <scope>NUCLEOTIDE SEQUENCE</scope>
    <source>
        <strain evidence="2">BC1065</strain>
    </source>
</reference>
<evidence type="ECO:0000313" key="2">
    <source>
        <dbReference type="EMBL" id="KAG0269709.1"/>
    </source>
</evidence>
<dbReference type="InterPro" id="IPR032675">
    <property type="entry name" value="LRR_dom_sf"/>
</dbReference>
<gene>
    <name evidence="2" type="ORF">DFQ27_002378</name>
</gene>
<dbReference type="PANTHER" id="PTHR13318">
    <property type="entry name" value="PARTNER OF PAIRED, ISOFORM B-RELATED"/>
    <property type="match status" value="1"/>
</dbReference>
<dbReference type="InterPro" id="IPR036047">
    <property type="entry name" value="F-box-like_dom_sf"/>
</dbReference>
<dbReference type="GO" id="GO:0031146">
    <property type="term" value="P:SCF-dependent proteasomal ubiquitin-dependent protein catabolic process"/>
    <property type="evidence" value="ECO:0007669"/>
    <property type="project" value="TreeGrafter"/>
</dbReference>